<accession>E0THT2</accession>
<reference evidence="1 2" key="2">
    <citation type="journal article" date="2011" name="J. Bacteriol.">
        <title>Complete genome sequence of strain HTCC2503T of Parvularcula bermudensis, the type species of the order "Parvularculales" in the class Alphaproteobacteria.</title>
        <authorList>
            <person name="Oh H.M."/>
            <person name="Kang I."/>
            <person name="Vergin K.L."/>
            <person name="Kang D."/>
            <person name="Rhee K.H."/>
            <person name="Giovannoni S.J."/>
            <person name="Cho J.C."/>
        </authorList>
    </citation>
    <scope>NUCLEOTIDE SEQUENCE [LARGE SCALE GENOMIC DNA]</scope>
    <source>
        <strain evidence="2">ATCC BAA-594 / HTCC2503 / KCTC 12087</strain>
    </source>
</reference>
<dbReference type="OrthoDB" id="8480590at2"/>
<evidence type="ECO:0008006" key="3">
    <source>
        <dbReference type="Google" id="ProtNLM"/>
    </source>
</evidence>
<name>E0THT2_PARBH</name>
<evidence type="ECO:0000313" key="2">
    <source>
        <dbReference type="Proteomes" id="UP000001302"/>
    </source>
</evidence>
<dbReference type="eggNOG" id="COG3255">
    <property type="taxonomic scope" value="Bacteria"/>
</dbReference>
<dbReference type="Proteomes" id="UP000001302">
    <property type="component" value="Chromosome"/>
</dbReference>
<dbReference type="STRING" id="314260.PB2503_10889"/>
<keyword evidence="2" id="KW-1185">Reference proteome</keyword>
<reference evidence="2" key="1">
    <citation type="submission" date="2010-08" db="EMBL/GenBank/DDBJ databases">
        <title>Genome sequence of Parvularcula bermudensis HTCC2503.</title>
        <authorList>
            <person name="Kang D.-M."/>
            <person name="Oh H.-M."/>
            <person name="Cho J.-C."/>
        </authorList>
    </citation>
    <scope>NUCLEOTIDE SEQUENCE [LARGE SCALE GENOMIC DNA]</scope>
    <source>
        <strain evidence="2">ATCC BAA-594 / HTCC2503 / KCTC 12087</strain>
    </source>
</reference>
<gene>
    <name evidence="1" type="ordered locus">PB2503_10889</name>
</gene>
<dbReference type="EMBL" id="CP002156">
    <property type="protein sequence ID" value="ADM10225.1"/>
    <property type="molecule type" value="Genomic_DNA"/>
</dbReference>
<proteinExistence type="predicted"/>
<organism evidence="1 2">
    <name type="scientific">Parvularcula bermudensis (strain ATCC BAA-594 / HTCC2503 / KCTC 12087)</name>
    <dbReference type="NCBI Taxonomy" id="314260"/>
    <lineage>
        <taxon>Bacteria</taxon>
        <taxon>Pseudomonadati</taxon>
        <taxon>Pseudomonadota</taxon>
        <taxon>Alphaproteobacteria</taxon>
        <taxon>Parvularculales</taxon>
        <taxon>Parvularculaceae</taxon>
        <taxon>Parvularcula</taxon>
    </lineage>
</organism>
<dbReference type="RefSeq" id="WP_013301199.1">
    <property type="nucleotide sequence ID" value="NC_014414.1"/>
</dbReference>
<evidence type="ECO:0000313" key="1">
    <source>
        <dbReference type="EMBL" id="ADM10225.1"/>
    </source>
</evidence>
<dbReference type="HOGENOM" id="CLU_2247411_0_0_5"/>
<dbReference type="AlphaFoldDB" id="E0THT2"/>
<protein>
    <recommendedName>
        <fullName evidence="3">SCP2 domain-containing protein</fullName>
    </recommendedName>
</protein>
<dbReference type="KEGG" id="pbr:PB2503_10889"/>
<sequence>MVDEDIIDAAHTFFISSFEGVIRIEVLDATFALWIDGRGTGMPLISRDPPADLQSHFCLWRVDYIDLMPILREGARRLEASFITGRLAISGDMGVMARLEIGDG</sequence>